<feature type="domain" description="4Fe-4S Mo/W bis-MGD-type" evidence="5">
    <location>
        <begin position="2"/>
        <end position="59"/>
    </location>
</feature>
<sequence>METTHYRACHICEAICGLEIKTNALGDIVAIKGDKNDPFSQGYICPKGTALQDIHQDPDRLRGPVKKVNGAWQSISWQQALDEVADKLVAIAEQHGNNAIGSYTGNPAVHSYGLLTHGQNFLSLFRSRNRFSATSVDQLPQQLTSLLMFGHQLLVPIPDIDRTQLMIIIGGNPMASNGSMMTVPNFRGRIKALQKRGGQLVVIDPRKSETAQIADQHLFVRPGSDAAMLLAMINIVLNKGWQNSQPLDAHLKNTAELAKLVAPFTPQAVAAITGIDEPTLREVTQKFAQEPKAVIYGRMGVSVQEFGTVCQWAIYLLNILTGKLDQPGGAMFTLPAWDNAAPGTRAGGFARWHSRVRQLPEFNGELPSCTMAEEITTPGDGQIKAMVTLAGNPVLSNAHGKALDAALDSLEFMVSIDYYINETTRHADIILPPSSPLERNHYDIAFNSFAVRNVARFNPAIFAKPEGAQHDWQISEALAEKIAQRLGREYQAKPTPEQMLDYSLQHGPYGAKNNHPQALSLASLQEHPNNLDLGALQSCLPERLSSEDKKIDCAPQVVIADLARVEQHLLGDKHLQSQQNNKQLKLISRRHVRSNNSWMHNYQRLVKGKDRSDLLIHPEDANARNLSSGDQVILKSRTGSIQVPVTVSEEIMPGVISLPHGYGHQRDGVSLTVAQTVAGQSINDITDNQLIDAVSGNTALNSVWVSVEKIA</sequence>
<evidence type="ECO:0000256" key="2">
    <source>
        <dbReference type="ARBA" id="ARBA00022723"/>
    </source>
</evidence>
<dbReference type="RefSeq" id="WP_345427839.1">
    <property type="nucleotide sequence ID" value="NZ_AP031496.1"/>
</dbReference>
<evidence type="ECO:0000256" key="1">
    <source>
        <dbReference type="ARBA" id="ARBA00010312"/>
    </source>
</evidence>
<gene>
    <name evidence="6" type="ORF">GCM10025791_47000</name>
</gene>
<accession>A0AAV3U925</accession>
<dbReference type="GO" id="GO:0046872">
    <property type="term" value="F:metal ion binding"/>
    <property type="evidence" value="ECO:0007669"/>
    <property type="project" value="UniProtKB-KW"/>
</dbReference>
<comment type="caution">
    <text evidence="6">The sequence shown here is derived from an EMBL/GenBank/DDBJ whole genome shotgun (WGS) entry which is preliminary data.</text>
</comment>
<dbReference type="Gene3D" id="2.20.25.90">
    <property type="entry name" value="ADC-like domains"/>
    <property type="match status" value="1"/>
</dbReference>
<dbReference type="PANTHER" id="PTHR43742:SF2">
    <property type="entry name" value="ASSIMILATORY NITRATE REDUCTASE CATALYTIC SUBUNIT"/>
    <property type="match status" value="1"/>
</dbReference>
<keyword evidence="4" id="KW-0411">Iron-sulfur</keyword>
<dbReference type="Pfam" id="PF00384">
    <property type="entry name" value="Molybdopterin"/>
    <property type="match status" value="1"/>
</dbReference>
<evidence type="ECO:0000313" key="7">
    <source>
        <dbReference type="Proteomes" id="UP001409585"/>
    </source>
</evidence>
<protein>
    <submittedName>
        <fullName evidence="6">Molybdopterin oxidoreductase family protein</fullName>
    </submittedName>
</protein>
<evidence type="ECO:0000313" key="6">
    <source>
        <dbReference type="EMBL" id="GAA4960328.1"/>
    </source>
</evidence>
<dbReference type="EMBL" id="BAABLX010000079">
    <property type="protein sequence ID" value="GAA4960328.1"/>
    <property type="molecule type" value="Genomic_DNA"/>
</dbReference>
<dbReference type="SUPFAM" id="SSF53706">
    <property type="entry name" value="Formate dehydrogenase/DMSO reductase, domains 1-3"/>
    <property type="match status" value="1"/>
</dbReference>
<dbReference type="InterPro" id="IPR009010">
    <property type="entry name" value="Asp_de-COase-like_dom_sf"/>
</dbReference>
<dbReference type="Pfam" id="PF01568">
    <property type="entry name" value="Molydop_binding"/>
    <property type="match status" value="1"/>
</dbReference>
<dbReference type="PROSITE" id="PS51669">
    <property type="entry name" value="4FE4S_MOW_BIS_MGD"/>
    <property type="match status" value="1"/>
</dbReference>
<reference evidence="7" key="1">
    <citation type="journal article" date="2019" name="Int. J. Syst. Evol. Microbiol.">
        <title>The Global Catalogue of Microorganisms (GCM) 10K type strain sequencing project: providing services to taxonomists for standard genome sequencing and annotation.</title>
        <authorList>
            <consortium name="The Broad Institute Genomics Platform"/>
            <consortium name="The Broad Institute Genome Sequencing Center for Infectious Disease"/>
            <person name="Wu L."/>
            <person name="Ma J."/>
        </authorList>
    </citation>
    <scope>NUCLEOTIDE SEQUENCE [LARGE SCALE GENOMIC DNA]</scope>
    <source>
        <strain evidence="7">JCM 19134</strain>
    </source>
</reference>
<dbReference type="InterPro" id="IPR006963">
    <property type="entry name" value="Mopterin_OxRdtase_4Fe-4S_dom"/>
</dbReference>
<dbReference type="InterPro" id="IPR006656">
    <property type="entry name" value="Mopterin_OxRdtase"/>
</dbReference>
<dbReference type="Gene3D" id="3.40.50.740">
    <property type="match status" value="1"/>
</dbReference>
<keyword evidence="3" id="KW-0408">Iron</keyword>
<organism evidence="6 7">
    <name type="scientific">Halioxenophilus aromaticivorans</name>
    <dbReference type="NCBI Taxonomy" id="1306992"/>
    <lineage>
        <taxon>Bacteria</taxon>
        <taxon>Pseudomonadati</taxon>
        <taxon>Pseudomonadota</taxon>
        <taxon>Gammaproteobacteria</taxon>
        <taxon>Alteromonadales</taxon>
        <taxon>Alteromonadaceae</taxon>
        <taxon>Halioxenophilus</taxon>
    </lineage>
</organism>
<dbReference type="SUPFAM" id="SSF50692">
    <property type="entry name" value="ADC-like"/>
    <property type="match status" value="1"/>
</dbReference>
<evidence type="ECO:0000256" key="3">
    <source>
        <dbReference type="ARBA" id="ARBA00023004"/>
    </source>
</evidence>
<evidence type="ECO:0000256" key="4">
    <source>
        <dbReference type="ARBA" id="ARBA00023014"/>
    </source>
</evidence>
<keyword evidence="2" id="KW-0479">Metal-binding</keyword>
<evidence type="ECO:0000259" key="5">
    <source>
        <dbReference type="PROSITE" id="PS51669"/>
    </source>
</evidence>
<keyword evidence="7" id="KW-1185">Reference proteome</keyword>
<comment type="similarity">
    <text evidence="1">Belongs to the prokaryotic molybdopterin-containing oxidoreductase family.</text>
</comment>
<dbReference type="PANTHER" id="PTHR43742">
    <property type="entry name" value="TRIMETHYLAMINE-N-OXIDE REDUCTASE"/>
    <property type="match status" value="1"/>
</dbReference>
<dbReference type="GO" id="GO:0016491">
    <property type="term" value="F:oxidoreductase activity"/>
    <property type="evidence" value="ECO:0007669"/>
    <property type="project" value="InterPro"/>
</dbReference>
<dbReference type="InterPro" id="IPR050612">
    <property type="entry name" value="Prok_Mopterin_Oxidored"/>
</dbReference>
<dbReference type="Proteomes" id="UP001409585">
    <property type="component" value="Unassembled WGS sequence"/>
</dbReference>
<proteinExistence type="inferred from homology"/>
<dbReference type="SMART" id="SM00926">
    <property type="entry name" value="Molybdop_Fe4S4"/>
    <property type="match status" value="1"/>
</dbReference>
<dbReference type="GO" id="GO:0043546">
    <property type="term" value="F:molybdopterin cofactor binding"/>
    <property type="evidence" value="ECO:0007669"/>
    <property type="project" value="InterPro"/>
</dbReference>
<name>A0AAV3U925_9ALTE</name>
<dbReference type="AlphaFoldDB" id="A0AAV3U925"/>
<dbReference type="Pfam" id="PF04879">
    <property type="entry name" value="Molybdop_Fe4S4"/>
    <property type="match status" value="1"/>
</dbReference>
<dbReference type="Gene3D" id="2.40.40.20">
    <property type="match status" value="1"/>
</dbReference>
<dbReference type="Gene3D" id="3.40.228.10">
    <property type="entry name" value="Dimethylsulfoxide Reductase, domain 2"/>
    <property type="match status" value="1"/>
</dbReference>
<dbReference type="InterPro" id="IPR006657">
    <property type="entry name" value="MoPterin_dinucl-bd_dom"/>
</dbReference>
<dbReference type="GO" id="GO:0051536">
    <property type="term" value="F:iron-sulfur cluster binding"/>
    <property type="evidence" value="ECO:0007669"/>
    <property type="project" value="UniProtKB-KW"/>
</dbReference>